<dbReference type="InterPro" id="IPR001851">
    <property type="entry name" value="ABC_transp_permease"/>
</dbReference>
<feature type="compositionally biased region" description="Low complexity" evidence="6">
    <location>
        <begin position="343"/>
        <end position="367"/>
    </location>
</feature>
<gene>
    <name evidence="8" type="ORF">SAMN05661030_2983</name>
</gene>
<dbReference type="GO" id="GO:0005886">
    <property type="term" value="C:plasma membrane"/>
    <property type="evidence" value="ECO:0007669"/>
    <property type="project" value="UniProtKB-SubCell"/>
</dbReference>
<feature type="transmembrane region" description="Helical" evidence="7">
    <location>
        <begin position="27"/>
        <end position="47"/>
    </location>
</feature>
<evidence type="ECO:0000256" key="3">
    <source>
        <dbReference type="ARBA" id="ARBA00022692"/>
    </source>
</evidence>
<dbReference type="InterPro" id="IPR043428">
    <property type="entry name" value="LivM-like"/>
</dbReference>
<evidence type="ECO:0000256" key="6">
    <source>
        <dbReference type="SAM" id="MobiDB-lite"/>
    </source>
</evidence>
<feature type="transmembrane region" description="Helical" evidence="7">
    <location>
        <begin position="53"/>
        <end position="71"/>
    </location>
</feature>
<name>A0A1I1QVA0_9ACTN</name>
<dbReference type="PANTHER" id="PTHR30482">
    <property type="entry name" value="HIGH-AFFINITY BRANCHED-CHAIN AMINO ACID TRANSPORT SYSTEM PERMEASE"/>
    <property type="match status" value="1"/>
</dbReference>
<feature type="transmembrane region" description="Helical" evidence="7">
    <location>
        <begin position="229"/>
        <end position="252"/>
    </location>
</feature>
<dbReference type="STRING" id="1225127.SAMN05661030_2983"/>
<evidence type="ECO:0000256" key="7">
    <source>
        <dbReference type="SAM" id="Phobius"/>
    </source>
</evidence>
<feature type="transmembrane region" description="Helical" evidence="7">
    <location>
        <begin position="103"/>
        <end position="123"/>
    </location>
</feature>
<reference evidence="9" key="1">
    <citation type="submission" date="2016-10" db="EMBL/GenBank/DDBJ databases">
        <authorList>
            <person name="Varghese N."/>
            <person name="Submissions S."/>
        </authorList>
    </citation>
    <scope>NUCLEOTIDE SEQUENCE [LARGE SCALE GENOMIC DNA]</scope>
    <source>
        <strain evidence="9">DSM 45962</strain>
    </source>
</reference>
<protein>
    <submittedName>
        <fullName evidence="8">Branched-chain amino acid transport system permease protein</fullName>
    </submittedName>
</protein>
<evidence type="ECO:0000313" key="9">
    <source>
        <dbReference type="Proteomes" id="UP000199022"/>
    </source>
</evidence>
<dbReference type="OrthoDB" id="9814461at2"/>
<keyword evidence="9" id="KW-1185">Reference proteome</keyword>
<dbReference type="Pfam" id="PF02653">
    <property type="entry name" value="BPD_transp_2"/>
    <property type="match status" value="1"/>
</dbReference>
<evidence type="ECO:0000256" key="5">
    <source>
        <dbReference type="ARBA" id="ARBA00023136"/>
    </source>
</evidence>
<keyword evidence="5 7" id="KW-0472">Membrane</keyword>
<keyword evidence="3 7" id="KW-0812">Transmembrane</keyword>
<dbReference type="AlphaFoldDB" id="A0A1I1QVA0"/>
<proteinExistence type="predicted"/>
<dbReference type="RefSeq" id="WP_091560467.1">
    <property type="nucleotide sequence ID" value="NZ_BNAC01000001.1"/>
</dbReference>
<dbReference type="CDD" id="cd06581">
    <property type="entry name" value="TM_PBP1_LivM_like"/>
    <property type="match status" value="1"/>
</dbReference>
<dbReference type="PANTHER" id="PTHR30482:SF20">
    <property type="entry name" value="HIGH-AFFINITY BRANCHED-CHAIN AMINO ACID TRANSPORT SYSTEM PERMEASE PROTEIN LIVM"/>
    <property type="match status" value="1"/>
</dbReference>
<accession>A0A1I1QVA0</accession>
<organism evidence="8 9">
    <name type="scientific">Klenkia taihuensis</name>
    <dbReference type="NCBI Taxonomy" id="1225127"/>
    <lineage>
        <taxon>Bacteria</taxon>
        <taxon>Bacillati</taxon>
        <taxon>Actinomycetota</taxon>
        <taxon>Actinomycetes</taxon>
        <taxon>Geodermatophilales</taxon>
        <taxon>Geodermatophilaceae</taxon>
        <taxon>Klenkia</taxon>
    </lineage>
</organism>
<evidence type="ECO:0000256" key="2">
    <source>
        <dbReference type="ARBA" id="ARBA00022475"/>
    </source>
</evidence>
<dbReference type="Proteomes" id="UP000199022">
    <property type="component" value="Unassembled WGS sequence"/>
</dbReference>
<feature type="transmembrane region" description="Helical" evidence="7">
    <location>
        <begin position="130"/>
        <end position="148"/>
    </location>
</feature>
<comment type="subcellular location">
    <subcellularLocation>
        <location evidence="1">Cell membrane</location>
        <topology evidence="1">Multi-pass membrane protein</topology>
    </subcellularLocation>
</comment>
<keyword evidence="2" id="KW-1003">Cell membrane</keyword>
<feature type="transmembrane region" description="Helical" evidence="7">
    <location>
        <begin position="179"/>
        <end position="199"/>
    </location>
</feature>
<evidence type="ECO:0000256" key="4">
    <source>
        <dbReference type="ARBA" id="ARBA00022989"/>
    </source>
</evidence>
<keyword evidence="4 7" id="KW-1133">Transmembrane helix</keyword>
<feature type="region of interest" description="Disordered" evidence="6">
    <location>
        <begin position="333"/>
        <end position="367"/>
    </location>
</feature>
<feature type="transmembrane region" description="Helical" evidence="7">
    <location>
        <begin position="78"/>
        <end position="97"/>
    </location>
</feature>
<evidence type="ECO:0000256" key="1">
    <source>
        <dbReference type="ARBA" id="ARBA00004651"/>
    </source>
</evidence>
<sequence>MATASGTAPATAPATTAPRRRSPLVRLAALLGGLALAVVLVVAPLVSSPFINYQLSSIMVFAVALLGLNVVMGYTGQVSLGQSAFLGLGAYVTAYGVVQGWPLWLSLVLSAALPATVGMLVALAAARLRGLALAMITIALPIVGVPLARRLDEFTGGSQGQVVSFLRAPETTGLANDQWRYYVVTVIAVVVFVLVRNLVRGRVGRSFAVVKENEAVALSMGVSPYRTKVLAFTIASLLGGLAGFMYLAVVQYTSPETLVFATSINLVAAMVIGGSASIVGTVLGALYYVLVPVVAGQVSSSRTALISGAVLLAVLFVLPAGLASLPRRVGGRLRRRTPAAEGAPATPDPDGTAPAVPTPAAASTDRR</sequence>
<dbReference type="GO" id="GO:0015658">
    <property type="term" value="F:branched-chain amino acid transmembrane transporter activity"/>
    <property type="evidence" value="ECO:0007669"/>
    <property type="project" value="InterPro"/>
</dbReference>
<feature type="transmembrane region" description="Helical" evidence="7">
    <location>
        <begin position="303"/>
        <end position="325"/>
    </location>
</feature>
<dbReference type="EMBL" id="FOMD01000003">
    <property type="protein sequence ID" value="SFD25965.1"/>
    <property type="molecule type" value="Genomic_DNA"/>
</dbReference>
<feature type="transmembrane region" description="Helical" evidence="7">
    <location>
        <begin position="264"/>
        <end position="291"/>
    </location>
</feature>
<evidence type="ECO:0000313" key="8">
    <source>
        <dbReference type="EMBL" id="SFD25965.1"/>
    </source>
</evidence>